<sequence length="127" mass="14705">MLYHKTYEQNYFTALYAQFKIGEFYDIFIDGNKTPIPFVGESESMMLNNFEFQNGSLEFVLLEDLDFIKTCNNICLLISIKPKSNSTSPYLLRESDFYRNINDIPDYIYHLGKAVTLVDTGINTILA</sequence>
<reference evidence="1 2" key="1">
    <citation type="submission" date="2023-11" db="EMBL/GenBank/DDBJ databases">
        <title>Dfirmibasis_genome.</title>
        <authorList>
            <person name="Edelbroek B."/>
            <person name="Kjellin J."/>
            <person name="Jerlstrom-Hultqvist J."/>
            <person name="Soderbom F."/>
        </authorList>
    </citation>
    <scope>NUCLEOTIDE SEQUENCE [LARGE SCALE GENOMIC DNA]</scope>
    <source>
        <strain evidence="1 2">TNS-C-14</strain>
    </source>
</reference>
<dbReference type="AlphaFoldDB" id="A0AAN7YVB5"/>
<comment type="caution">
    <text evidence="1">The sequence shown here is derived from an EMBL/GenBank/DDBJ whole genome shotgun (WGS) entry which is preliminary data.</text>
</comment>
<name>A0AAN7YVB5_9MYCE</name>
<dbReference type="Proteomes" id="UP001344447">
    <property type="component" value="Unassembled WGS sequence"/>
</dbReference>
<accession>A0AAN7YVB5</accession>
<proteinExistence type="predicted"/>
<keyword evidence="2" id="KW-1185">Reference proteome</keyword>
<evidence type="ECO:0000313" key="2">
    <source>
        <dbReference type="Proteomes" id="UP001344447"/>
    </source>
</evidence>
<organism evidence="1 2">
    <name type="scientific">Dictyostelium firmibasis</name>
    <dbReference type="NCBI Taxonomy" id="79012"/>
    <lineage>
        <taxon>Eukaryota</taxon>
        <taxon>Amoebozoa</taxon>
        <taxon>Evosea</taxon>
        <taxon>Eumycetozoa</taxon>
        <taxon>Dictyostelia</taxon>
        <taxon>Dictyosteliales</taxon>
        <taxon>Dictyosteliaceae</taxon>
        <taxon>Dictyostelium</taxon>
    </lineage>
</organism>
<dbReference type="EMBL" id="JAVFKY010000004">
    <property type="protein sequence ID" value="KAK5577102.1"/>
    <property type="molecule type" value="Genomic_DNA"/>
</dbReference>
<evidence type="ECO:0000313" key="1">
    <source>
        <dbReference type="EMBL" id="KAK5577102.1"/>
    </source>
</evidence>
<gene>
    <name evidence="1" type="ORF">RB653_002040</name>
</gene>
<protein>
    <submittedName>
        <fullName evidence="1">Uncharacterized protein</fullName>
    </submittedName>
</protein>